<reference evidence="1" key="2">
    <citation type="journal article" date="2021" name="PeerJ">
        <title>Extensive microbial diversity within the chicken gut microbiome revealed by metagenomics and culture.</title>
        <authorList>
            <person name="Gilroy R."/>
            <person name="Ravi A."/>
            <person name="Getino M."/>
            <person name="Pursley I."/>
            <person name="Horton D.L."/>
            <person name="Alikhan N.F."/>
            <person name="Baker D."/>
            <person name="Gharbi K."/>
            <person name="Hall N."/>
            <person name="Watson M."/>
            <person name="Adriaenssens E.M."/>
            <person name="Foster-Nyarko E."/>
            <person name="Jarju S."/>
            <person name="Secka A."/>
            <person name="Antonio M."/>
            <person name="Oren A."/>
            <person name="Chaudhuri R.R."/>
            <person name="La Ragione R."/>
            <person name="Hildebrand F."/>
            <person name="Pallen M.J."/>
        </authorList>
    </citation>
    <scope>NUCLEOTIDE SEQUENCE</scope>
    <source>
        <strain evidence="1">CHK186-9395</strain>
    </source>
</reference>
<evidence type="ECO:0000313" key="1">
    <source>
        <dbReference type="EMBL" id="HIV01712.1"/>
    </source>
</evidence>
<proteinExistence type="predicted"/>
<dbReference type="Proteomes" id="UP000886861">
    <property type="component" value="Unassembled WGS sequence"/>
</dbReference>
<dbReference type="EMBL" id="DVOJ01000014">
    <property type="protein sequence ID" value="HIV01712.1"/>
    <property type="molecule type" value="Genomic_DNA"/>
</dbReference>
<protein>
    <submittedName>
        <fullName evidence="1">Uncharacterized protein</fullName>
    </submittedName>
</protein>
<reference evidence="1" key="1">
    <citation type="submission" date="2020-10" db="EMBL/GenBank/DDBJ databases">
        <authorList>
            <person name="Gilroy R."/>
        </authorList>
    </citation>
    <scope>NUCLEOTIDE SEQUENCE</scope>
    <source>
        <strain evidence="1">CHK186-9395</strain>
    </source>
</reference>
<accession>A0A9D1NEL8</accession>
<gene>
    <name evidence="1" type="ORF">IAA62_04085</name>
</gene>
<evidence type="ECO:0000313" key="2">
    <source>
        <dbReference type="Proteomes" id="UP000886861"/>
    </source>
</evidence>
<dbReference type="AlphaFoldDB" id="A0A9D1NEL8"/>
<sequence>MFNNSFLNNNSTPPNYYPNDNTFFNENNPKQENFNNFNLEKILPLLNGGFNPADLLKNFTNSNPAMAQVLGLLNTMQKAPKKTKTTAFKSDCNYVLVKDYYKNKN</sequence>
<name>A0A9D1NEL8_9FIRM</name>
<organism evidence="1 2">
    <name type="scientific">Candidatus Caccopulliclostridium gallistercoris</name>
    <dbReference type="NCBI Taxonomy" id="2840719"/>
    <lineage>
        <taxon>Bacteria</taxon>
        <taxon>Bacillati</taxon>
        <taxon>Bacillota</taxon>
        <taxon>Clostridia</taxon>
        <taxon>Candidatus Caccopulliclostridium</taxon>
    </lineage>
</organism>
<comment type="caution">
    <text evidence="1">The sequence shown here is derived from an EMBL/GenBank/DDBJ whole genome shotgun (WGS) entry which is preliminary data.</text>
</comment>